<dbReference type="OrthoDB" id="26525at2759"/>
<dbReference type="Gene3D" id="1.10.238.10">
    <property type="entry name" value="EF-hand"/>
    <property type="match status" value="1"/>
</dbReference>
<gene>
    <name evidence="2" type="ORF">NAPIS_ORF02173</name>
</gene>
<evidence type="ECO:0000256" key="1">
    <source>
        <dbReference type="ARBA" id="ARBA00022737"/>
    </source>
</evidence>
<dbReference type="PANTHER" id="PTHR23048:SF0">
    <property type="entry name" value="CALMODULIN LIKE 3"/>
    <property type="match status" value="1"/>
</dbReference>
<dbReference type="VEuPathDB" id="MicrosporidiaDB:NAPIS_ORF02173"/>
<keyword evidence="3" id="KW-1185">Reference proteome</keyword>
<evidence type="ECO:0000313" key="3">
    <source>
        <dbReference type="Proteomes" id="UP000053780"/>
    </source>
</evidence>
<protein>
    <recommendedName>
        <fullName evidence="4">Calmodulin</fullName>
    </recommendedName>
</protein>
<evidence type="ECO:0000313" key="2">
    <source>
        <dbReference type="EMBL" id="EQB60280.1"/>
    </source>
</evidence>
<keyword evidence="1" id="KW-0677">Repeat</keyword>
<proteinExistence type="predicted"/>
<dbReference type="GO" id="GO:0016460">
    <property type="term" value="C:myosin II complex"/>
    <property type="evidence" value="ECO:0007669"/>
    <property type="project" value="TreeGrafter"/>
</dbReference>
<dbReference type="Proteomes" id="UP000053780">
    <property type="component" value="Unassembled WGS sequence"/>
</dbReference>
<dbReference type="InterPro" id="IPR011992">
    <property type="entry name" value="EF-hand-dom_pair"/>
</dbReference>
<dbReference type="InterPro" id="IPR050230">
    <property type="entry name" value="CALM/Myosin/TropC-like"/>
</dbReference>
<dbReference type="HOGENOM" id="CLU_152676_0_0_1"/>
<sequence length="141" mass="16110">MDKADRLTKVYQLFVDSPNDTVPKDTLKDLFSYAGYVLTEEDLQNIVNYCPDGGMNLDSFTECCKKLEEKEISREEFEKCLRSLTDDNSSFIDANTLIAVLDKGKYKLNDEEIEELVGLSQPDAEGKISIDYLLNLIYNEE</sequence>
<accession>T0MGW3</accession>
<dbReference type="AlphaFoldDB" id="T0MGW3"/>
<reference evidence="2 3" key="1">
    <citation type="journal article" date="2013" name="BMC Genomics">
        <title>Genome sequencing and comparative genomics of honey bee microsporidia, Nosema apis reveal novel insights into host-parasite interactions.</title>
        <authorList>
            <person name="Chen Yp."/>
            <person name="Pettis J.S."/>
            <person name="Zhao Y."/>
            <person name="Liu X."/>
            <person name="Tallon L.J."/>
            <person name="Sadzewicz L.D."/>
            <person name="Li R."/>
            <person name="Zheng H."/>
            <person name="Huang S."/>
            <person name="Zhang X."/>
            <person name="Hamilton M.C."/>
            <person name="Pernal S.F."/>
            <person name="Melathopoulos A.P."/>
            <person name="Yan X."/>
            <person name="Evans J.D."/>
        </authorList>
    </citation>
    <scope>NUCLEOTIDE SEQUENCE [LARGE SCALE GENOMIC DNA]</scope>
    <source>
        <strain evidence="2 3">BRL 01</strain>
    </source>
</reference>
<dbReference type="SUPFAM" id="SSF47473">
    <property type="entry name" value="EF-hand"/>
    <property type="match status" value="1"/>
</dbReference>
<dbReference type="EMBL" id="KE647312">
    <property type="protein sequence ID" value="EQB60280.1"/>
    <property type="molecule type" value="Genomic_DNA"/>
</dbReference>
<evidence type="ECO:0008006" key="4">
    <source>
        <dbReference type="Google" id="ProtNLM"/>
    </source>
</evidence>
<dbReference type="PANTHER" id="PTHR23048">
    <property type="entry name" value="MYOSIN LIGHT CHAIN 1, 3"/>
    <property type="match status" value="1"/>
</dbReference>
<organism evidence="2 3">
    <name type="scientific">Vairimorpha apis BRL 01</name>
    <dbReference type="NCBI Taxonomy" id="1037528"/>
    <lineage>
        <taxon>Eukaryota</taxon>
        <taxon>Fungi</taxon>
        <taxon>Fungi incertae sedis</taxon>
        <taxon>Microsporidia</taxon>
        <taxon>Nosematidae</taxon>
        <taxon>Vairimorpha</taxon>
    </lineage>
</organism>
<name>T0MGW3_9MICR</name>